<feature type="transmembrane region" description="Helical" evidence="1">
    <location>
        <begin position="193"/>
        <end position="214"/>
    </location>
</feature>
<dbReference type="RefSeq" id="WP_213819480.1">
    <property type="nucleotide sequence ID" value="NZ_JAAMFI010000001.1"/>
</dbReference>
<name>A0ABS5QSF4_9LACO</name>
<gene>
    <name evidence="2" type="ORF">G6R27_02390</name>
</gene>
<dbReference type="InterPro" id="IPR046062">
    <property type="entry name" value="DUF6020"/>
</dbReference>
<feature type="transmembrane region" description="Helical" evidence="1">
    <location>
        <begin position="320"/>
        <end position="338"/>
    </location>
</feature>
<feature type="transmembrane region" description="Helical" evidence="1">
    <location>
        <begin position="105"/>
        <end position="127"/>
    </location>
</feature>
<feature type="transmembrane region" description="Helical" evidence="1">
    <location>
        <begin position="54"/>
        <end position="77"/>
    </location>
</feature>
<feature type="transmembrane region" description="Helical" evidence="1">
    <location>
        <begin position="12"/>
        <end position="34"/>
    </location>
</feature>
<comment type="caution">
    <text evidence="2">The sequence shown here is derived from an EMBL/GenBank/DDBJ whole genome shotgun (WGS) entry which is preliminary data.</text>
</comment>
<feature type="transmembrane region" description="Helical" evidence="1">
    <location>
        <begin position="282"/>
        <end position="308"/>
    </location>
</feature>
<proteinExistence type="predicted"/>
<dbReference type="EMBL" id="JAAMFI010000001">
    <property type="protein sequence ID" value="MBS9334887.1"/>
    <property type="molecule type" value="Genomic_DNA"/>
</dbReference>
<protein>
    <recommendedName>
        <fullName evidence="4">Glycosyltransferase RgtA/B/C/D-like domain-containing protein</fullName>
    </recommendedName>
</protein>
<keyword evidence="1" id="KW-0472">Membrane</keyword>
<dbReference type="Proteomes" id="UP001519418">
    <property type="component" value="Unassembled WGS sequence"/>
</dbReference>
<reference evidence="2 3" key="1">
    <citation type="submission" date="2020-02" db="EMBL/GenBank/DDBJ databases">
        <title>Fructobacillus sp. isolated from paper mulberry of Taiwan.</title>
        <authorList>
            <person name="Lin S.-T."/>
        </authorList>
    </citation>
    <scope>NUCLEOTIDE SEQUENCE [LARGE SCALE GENOMIC DNA]</scope>
    <source>
        <strain evidence="2 3">M1-10</strain>
    </source>
</reference>
<organism evidence="2 3">
    <name type="scientific">Fructobacillus papyriferae</name>
    <dbReference type="NCBI Taxonomy" id="2713171"/>
    <lineage>
        <taxon>Bacteria</taxon>
        <taxon>Bacillati</taxon>
        <taxon>Bacillota</taxon>
        <taxon>Bacilli</taxon>
        <taxon>Lactobacillales</taxon>
        <taxon>Lactobacillaceae</taxon>
        <taxon>Fructobacillus</taxon>
    </lineage>
</organism>
<evidence type="ECO:0000313" key="3">
    <source>
        <dbReference type="Proteomes" id="UP001519418"/>
    </source>
</evidence>
<sequence length="596" mass="67920">MGSSKKFIRLNNLNLLQKFTVVSVSLILSFFNSYGLKVNYPDGLGTMSGSYNDIGLFAKFVLLSILFATLSLGFISYQDSFVQEKNKLVSWLDHKMIFFKTKKKSFLFILVLWGIFLLPFFPVVSGWDLVAQIHEMVDVKSSVAAANIFNVYPIGQYLTDGTNTVWTNQHGAFLTAFYGLTIKYSWLIFDSYLPAYLFLGLSHFLFAVFSYSYTLSVIHNVAKSTYLKAIGTVFIIFNPVIFLSTISLSKNPLFLSAFVLFMGLLIQILLQNKRMDIRWMTMTFFAVFLGSIAVKWASILFFLVGVFLVFSLKKAGLKKISISVLLPVAVIKIMLLILSSNGVILNGDPIEGKGLQIQQVGRYLKYYPNDLSESQYKTLNKLFKVENMGKLYQTYNVDPLKSSGYPDKFSKASTQLGYRFQTVKKKDWEDFNKVWLELYKKHPEVMNDGFVAQVGNYLEPSRIPMDDVATTIPSDSIGHGYGSLQYSKWTHKLYHNIIRNGLGIIYDRVFNSHFAFFMHGNFWIVVLLLMAPAYFSNWKKFTLIVPVLLQIPIAMLSPLSNSTRYTLGLIAVTPMLLMLINTKMQKDEKNHFKASR</sequence>
<keyword evidence="3" id="KW-1185">Reference proteome</keyword>
<keyword evidence="1" id="KW-0812">Transmembrane</keyword>
<keyword evidence="1" id="KW-1133">Transmembrane helix</keyword>
<evidence type="ECO:0008006" key="4">
    <source>
        <dbReference type="Google" id="ProtNLM"/>
    </source>
</evidence>
<dbReference type="Pfam" id="PF19484">
    <property type="entry name" value="DUF6020"/>
    <property type="match status" value="1"/>
</dbReference>
<feature type="transmembrane region" description="Helical" evidence="1">
    <location>
        <begin position="252"/>
        <end position="270"/>
    </location>
</feature>
<feature type="transmembrane region" description="Helical" evidence="1">
    <location>
        <begin position="226"/>
        <end position="246"/>
    </location>
</feature>
<evidence type="ECO:0000313" key="2">
    <source>
        <dbReference type="EMBL" id="MBS9334887.1"/>
    </source>
</evidence>
<feature type="transmembrane region" description="Helical" evidence="1">
    <location>
        <begin position="514"/>
        <end position="535"/>
    </location>
</feature>
<accession>A0ABS5QSF4</accession>
<evidence type="ECO:0000256" key="1">
    <source>
        <dbReference type="SAM" id="Phobius"/>
    </source>
</evidence>
<feature type="transmembrane region" description="Helical" evidence="1">
    <location>
        <begin position="565"/>
        <end position="582"/>
    </location>
</feature>